<reference evidence="1" key="1">
    <citation type="journal article" date="2023" name="Mol. Phylogenet. Evol.">
        <title>Genome-scale phylogeny and comparative genomics of the fungal order Sordariales.</title>
        <authorList>
            <person name="Hensen N."/>
            <person name="Bonometti L."/>
            <person name="Westerberg I."/>
            <person name="Brannstrom I.O."/>
            <person name="Guillou S."/>
            <person name="Cros-Aarteil S."/>
            <person name="Calhoun S."/>
            <person name="Haridas S."/>
            <person name="Kuo A."/>
            <person name="Mondo S."/>
            <person name="Pangilinan J."/>
            <person name="Riley R."/>
            <person name="LaButti K."/>
            <person name="Andreopoulos B."/>
            <person name="Lipzen A."/>
            <person name="Chen C."/>
            <person name="Yan M."/>
            <person name="Daum C."/>
            <person name="Ng V."/>
            <person name="Clum A."/>
            <person name="Steindorff A."/>
            <person name="Ohm R.A."/>
            <person name="Martin F."/>
            <person name="Silar P."/>
            <person name="Natvig D.O."/>
            <person name="Lalanne C."/>
            <person name="Gautier V."/>
            <person name="Ament-Velasquez S.L."/>
            <person name="Kruys A."/>
            <person name="Hutchinson M.I."/>
            <person name="Powell A.J."/>
            <person name="Barry K."/>
            <person name="Miller A.N."/>
            <person name="Grigoriev I.V."/>
            <person name="Debuchy R."/>
            <person name="Gladieux P."/>
            <person name="Hiltunen Thoren M."/>
            <person name="Johannesson H."/>
        </authorList>
    </citation>
    <scope>NUCLEOTIDE SEQUENCE</scope>
    <source>
        <strain evidence="1">PSN293</strain>
    </source>
</reference>
<dbReference type="InterPro" id="IPR036397">
    <property type="entry name" value="RNaseH_sf"/>
</dbReference>
<keyword evidence="2" id="KW-1185">Reference proteome</keyword>
<sequence length="75" mass="8789">TMFSDESSCQNSTSSPTAWHFRFPSEKWDKHFVNLKNHVKANISIMVWGMIWQGGRSQLIIMERDEEVPRRGYTA</sequence>
<feature type="non-terminal residue" evidence="1">
    <location>
        <position position="75"/>
    </location>
</feature>
<proteinExistence type="predicted"/>
<dbReference type="EMBL" id="MU858521">
    <property type="protein sequence ID" value="KAK4206075.1"/>
    <property type="molecule type" value="Genomic_DNA"/>
</dbReference>
<protein>
    <submittedName>
        <fullName evidence="1">Uncharacterized protein</fullName>
    </submittedName>
</protein>
<name>A0AAN6XV12_9PEZI</name>
<evidence type="ECO:0000313" key="2">
    <source>
        <dbReference type="Proteomes" id="UP001301769"/>
    </source>
</evidence>
<dbReference type="Proteomes" id="UP001301769">
    <property type="component" value="Unassembled WGS sequence"/>
</dbReference>
<organism evidence="1 2">
    <name type="scientific">Rhypophila decipiens</name>
    <dbReference type="NCBI Taxonomy" id="261697"/>
    <lineage>
        <taxon>Eukaryota</taxon>
        <taxon>Fungi</taxon>
        <taxon>Dikarya</taxon>
        <taxon>Ascomycota</taxon>
        <taxon>Pezizomycotina</taxon>
        <taxon>Sordariomycetes</taxon>
        <taxon>Sordariomycetidae</taxon>
        <taxon>Sordariales</taxon>
        <taxon>Naviculisporaceae</taxon>
        <taxon>Rhypophila</taxon>
    </lineage>
</organism>
<gene>
    <name evidence="1" type="ORF">QBC37DRAFT_242346</name>
</gene>
<reference evidence="1" key="2">
    <citation type="submission" date="2023-05" db="EMBL/GenBank/DDBJ databases">
        <authorList>
            <consortium name="Lawrence Berkeley National Laboratory"/>
            <person name="Steindorff A."/>
            <person name="Hensen N."/>
            <person name="Bonometti L."/>
            <person name="Westerberg I."/>
            <person name="Brannstrom I.O."/>
            <person name="Guillou S."/>
            <person name="Cros-Aarteil S."/>
            <person name="Calhoun S."/>
            <person name="Haridas S."/>
            <person name="Kuo A."/>
            <person name="Mondo S."/>
            <person name="Pangilinan J."/>
            <person name="Riley R."/>
            <person name="Labutti K."/>
            <person name="Andreopoulos B."/>
            <person name="Lipzen A."/>
            <person name="Chen C."/>
            <person name="Yanf M."/>
            <person name="Daum C."/>
            <person name="Ng V."/>
            <person name="Clum A."/>
            <person name="Ohm R."/>
            <person name="Martin F."/>
            <person name="Silar P."/>
            <person name="Natvig D."/>
            <person name="Lalanne C."/>
            <person name="Gautier V."/>
            <person name="Ament-Velasquez S.L."/>
            <person name="Kruys A."/>
            <person name="Hutchinson M.I."/>
            <person name="Powell A.J."/>
            <person name="Barry K."/>
            <person name="Miller A.N."/>
            <person name="Grigoriev I.V."/>
            <person name="Debuchy R."/>
            <person name="Gladieux P."/>
            <person name="Thoren M.H."/>
            <person name="Johannesson H."/>
        </authorList>
    </citation>
    <scope>NUCLEOTIDE SEQUENCE</scope>
    <source>
        <strain evidence="1">PSN293</strain>
    </source>
</reference>
<feature type="non-terminal residue" evidence="1">
    <location>
        <position position="1"/>
    </location>
</feature>
<evidence type="ECO:0000313" key="1">
    <source>
        <dbReference type="EMBL" id="KAK4206075.1"/>
    </source>
</evidence>
<accession>A0AAN6XV12</accession>
<dbReference type="GO" id="GO:0003676">
    <property type="term" value="F:nucleic acid binding"/>
    <property type="evidence" value="ECO:0007669"/>
    <property type="project" value="InterPro"/>
</dbReference>
<dbReference type="AlphaFoldDB" id="A0AAN6XV12"/>
<dbReference type="Gene3D" id="3.30.420.10">
    <property type="entry name" value="Ribonuclease H-like superfamily/Ribonuclease H"/>
    <property type="match status" value="1"/>
</dbReference>
<comment type="caution">
    <text evidence="1">The sequence shown here is derived from an EMBL/GenBank/DDBJ whole genome shotgun (WGS) entry which is preliminary data.</text>
</comment>